<dbReference type="InterPro" id="IPR050572">
    <property type="entry name" value="Fe-S_Ferredoxin"/>
</dbReference>
<keyword evidence="4" id="KW-0411">Iron-sulfur</keyword>
<dbReference type="GO" id="GO:0051539">
    <property type="term" value="F:4 iron, 4 sulfur cluster binding"/>
    <property type="evidence" value="ECO:0007669"/>
    <property type="project" value="UniProtKB-KW"/>
</dbReference>
<evidence type="ECO:0000256" key="3">
    <source>
        <dbReference type="ARBA" id="ARBA00023004"/>
    </source>
</evidence>
<evidence type="ECO:0000259" key="5">
    <source>
        <dbReference type="PROSITE" id="PS51379"/>
    </source>
</evidence>
<reference evidence="6 7" key="1">
    <citation type="journal article" date="2018" name="Nat. Biotechnol.">
        <title>A standardized bacterial taxonomy based on genome phylogeny substantially revises the tree of life.</title>
        <authorList>
            <person name="Parks D.H."/>
            <person name="Chuvochina M."/>
            <person name="Waite D.W."/>
            <person name="Rinke C."/>
            <person name="Skarshewski A."/>
            <person name="Chaumeil P.A."/>
            <person name="Hugenholtz P."/>
        </authorList>
    </citation>
    <scope>NUCLEOTIDE SEQUENCE [LARGE SCALE GENOMIC DNA]</scope>
    <source>
        <strain evidence="6">UBA11728</strain>
    </source>
</reference>
<dbReference type="GO" id="GO:0046872">
    <property type="term" value="F:metal ion binding"/>
    <property type="evidence" value="ECO:0007669"/>
    <property type="project" value="UniProtKB-KW"/>
</dbReference>
<evidence type="ECO:0000313" key="6">
    <source>
        <dbReference type="EMBL" id="HCL02690.1"/>
    </source>
</evidence>
<feature type="domain" description="4Fe-4S ferredoxin-type" evidence="5">
    <location>
        <begin position="49"/>
        <end position="78"/>
    </location>
</feature>
<proteinExistence type="predicted"/>
<evidence type="ECO:0000256" key="2">
    <source>
        <dbReference type="ARBA" id="ARBA00022723"/>
    </source>
</evidence>
<name>A0A3D2X6C1_9FIRM</name>
<gene>
    <name evidence="6" type="ORF">DHW61_09820</name>
</gene>
<dbReference type="InterPro" id="IPR017900">
    <property type="entry name" value="4Fe4S_Fe_S_CS"/>
</dbReference>
<protein>
    <submittedName>
        <fullName evidence="6">4Fe-4S ferredoxin</fullName>
    </submittedName>
</protein>
<evidence type="ECO:0000256" key="4">
    <source>
        <dbReference type="ARBA" id="ARBA00023014"/>
    </source>
</evidence>
<keyword evidence="1" id="KW-0004">4Fe-4S</keyword>
<evidence type="ECO:0000313" key="7">
    <source>
        <dbReference type="Proteomes" id="UP000262969"/>
    </source>
</evidence>
<dbReference type="PROSITE" id="PS00198">
    <property type="entry name" value="4FE4S_FER_1"/>
    <property type="match status" value="1"/>
</dbReference>
<comment type="caution">
    <text evidence="6">The sequence shown here is derived from an EMBL/GenBank/DDBJ whole genome shotgun (WGS) entry which is preliminary data.</text>
</comment>
<sequence>MRASDDKEGAVTMLPKKKRMAEVLKKHCVACGVCVNVCPRDAITIYRGIHAAVNEERCIGCSKCSKACPAGTIQMMEWEVSQ</sequence>
<dbReference type="PANTHER" id="PTHR43687">
    <property type="entry name" value="ADENYLYLSULFATE REDUCTASE, BETA SUBUNIT"/>
    <property type="match status" value="1"/>
</dbReference>
<dbReference type="Proteomes" id="UP000262969">
    <property type="component" value="Unassembled WGS sequence"/>
</dbReference>
<keyword evidence="3" id="KW-0408">Iron</keyword>
<dbReference type="AlphaFoldDB" id="A0A3D2X6C1"/>
<dbReference type="SUPFAM" id="SSF54862">
    <property type="entry name" value="4Fe-4S ferredoxins"/>
    <property type="match status" value="1"/>
</dbReference>
<dbReference type="Gene3D" id="3.30.70.20">
    <property type="match status" value="2"/>
</dbReference>
<evidence type="ECO:0000256" key="1">
    <source>
        <dbReference type="ARBA" id="ARBA00022485"/>
    </source>
</evidence>
<keyword evidence="2" id="KW-0479">Metal-binding</keyword>
<dbReference type="EMBL" id="DPVV01000321">
    <property type="protein sequence ID" value="HCL02690.1"/>
    <property type="molecule type" value="Genomic_DNA"/>
</dbReference>
<dbReference type="Pfam" id="PF12838">
    <property type="entry name" value="Fer4_7"/>
    <property type="match status" value="1"/>
</dbReference>
<feature type="domain" description="4Fe-4S ferredoxin-type" evidence="5">
    <location>
        <begin position="19"/>
        <end position="48"/>
    </location>
</feature>
<dbReference type="PROSITE" id="PS51379">
    <property type="entry name" value="4FE4S_FER_2"/>
    <property type="match status" value="2"/>
</dbReference>
<dbReference type="InterPro" id="IPR017896">
    <property type="entry name" value="4Fe4S_Fe-S-bd"/>
</dbReference>
<accession>A0A3D2X6C1</accession>
<dbReference type="PANTHER" id="PTHR43687:SF1">
    <property type="entry name" value="FERREDOXIN III"/>
    <property type="match status" value="1"/>
</dbReference>
<organism evidence="6 7">
    <name type="scientific">Lachnoclostridium phytofermentans</name>
    <dbReference type="NCBI Taxonomy" id="66219"/>
    <lineage>
        <taxon>Bacteria</taxon>
        <taxon>Bacillati</taxon>
        <taxon>Bacillota</taxon>
        <taxon>Clostridia</taxon>
        <taxon>Lachnospirales</taxon>
        <taxon>Lachnospiraceae</taxon>
    </lineage>
</organism>